<protein>
    <submittedName>
        <fullName evidence="2">Uncharacterized membrane protein HdeD (DUF308 family)</fullName>
    </submittedName>
</protein>
<evidence type="ECO:0000313" key="3">
    <source>
        <dbReference type="Proteomes" id="UP001519271"/>
    </source>
</evidence>
<evidence type="ECO:0000256" key="1">
    <source>
        <dbReference type="SAM" id="Phobius"/>
    </source>
</evidence>
<dbReference type="Proteomes" id="UP001519271">
    <property type="component" value="Unassembled WGS sequence"/>
</dbReference>
<dbReference type="EMBL" id="JAGGKC010000016">
    <property type="protein sequence ID" value="MBP1919508.1"/>
    <property type="molecule type" value="Genomic_DNA"/>
</dbReference>
<comment type="caution">
    <text evidence="2">The sequence shown here is derived from an EMBL/GenBank/DDBJ whole genome shotgun (WGS) entry which is preliminary data.</text>
</comment>
<keyword evidence="1" id="KW-0472">Membrane</keyword>
<reference evidence="2 3" key="1">
    <citation type="submission" date="2021-03" db="EMBL/GenBank/DDBJ databases">
        <title>Genomic Encyclopedia of Type Strains, Phase IV (KMG-IV): sequencing the most valuable type-strain genomes for metagenomic binning, comparative biology and taxonomic classification.</title>
        <authorList>
            <person name="Goeker M."/>
        </authorList>
    </citation>
    <scope>NUCLEOTIDE SEQUENCE [LARGE SCALE GENOMIC DNA]</scope>
    <source>
        <strain evidence="2 3">DSM 6139</strain>
    </source>
</reference>
<keyword evidence="1" id="KW-0812">Transmembrane</keyword>
<feature type="transmembrane region" description="Helical" evidence="1">
    <location>
        <begin position="33"/>
        <end position="53"/>
    </location>
</feature>
<accession>A0ABS4G4P2</accession>
<name>A0ABS4G4P2_9CLOT</name>
<sequence>MDSSTIRLILIVGAFFLAGGIYSIVVSLFTRNVYIRHIPSFLGAAVIIYYVYQLMTTTPEGFRDIAYILSVIMIGFVIFGNVITNVIVNMRRRN</sequence>
<gene>
    <name evidence="2" type="ORF">J2Z34_001997</name>
</gene>
<evidence type="ECO:0000313" key="2">
    <source>
        <dbReference type="EMBL" id="MBP1919508.1"/>
    </source>
</evidence>
<dbReference type="RefSeq" id="WP_209459710.1">
    <property type="nucleotide sequence ID" value="NZ_JAGGKC010000016.1"/>
</dbReference>
<feature type="transmembrane region" description="Helical" evidence="1">
    <location>
        <begin position="6"/>
        <end position="26"/>
    </location>
</feature>
<proteinExistence type="predicted"/>
<keyword evidence="3" id="KW-1185">Reference proteome</keyword>
<organism evidence="2 3">
    <name type="scientific">Youngiibacter multivorans</name>
    <dbReference type="NCBI Taxonomy" id="937251"/>
    <lineage>
        <taxon>Bacteria</taxon>
        <taxon>Bacillati</taxon>
        <taxon>Bacillota</taxon>
        <taxon>Clostridia</taxon>
        <taxon>Eubacteriales</taxon>
        <taxon>Clostridiaceae</taxon>
        <taxon>Youngiibacter</taxon>
    </lineage>
</organism>
<feature type="transmembrane region" description="Helical" evidence="1">
    <location>
        <begin position="65"/>
        <end position="88"/>
    </location>
</feature>
<keyword evidence="1" id="KW-1133">Transmembrane helix</keyword>